<gene>
    <name evidence="3" type="ORF">BT96DRAFT_915147</name>
</gene>
<reference evidence="3" key="1">
    <citation type="journal article" date="2019" name="Environ. Microbiol.">
        <title>Fungal ecological strategies reflected in gene transcription - a case study of two litter decomposers.</title>
        <authorList>
            <person name="Barbi F."/>
            <person name="Kohler A."/>
            <person name="Barry K."/>
            <person name="Baskaran P."/>
            <person name="Daum C."/>
            <person name="Fauchery L."/>
            <person name="Ihrmark K."/>
            <person name="Kuo A."/>
            <person name="LaButti K."/>
            <person name="Lipzen A."/>
            <person name="Morin E."/>
            <person name="Grigoriev I.V."/>
            <person name="Henrissat B."/>
            <person name="Lindahl B."/>
            <person name="Martin F."/>
        </authorList>
    </citation>
    <scope>NUCLEOTIDE SEQUENCE</scope>
    <source>
        <strain evidence="3">JB14</strain>
    </source>
</reference>
<dbReference type="InterPro" id="IPR046341">
    <property type="entry name" value="SET_dom_sf"/>
</dbReference>
<feature type="domain" description="SET" evidence="2">
    <location>
        <begin position="115"/>
        <end position="290"/>
    </location>
</feature>
<dbReference type="InterPro" id="IPR001214">
    <property type="entry name" value="SET_dom"/>
</dbReference>
<dbReference type="AlphaFoldDB" id="A0A6A4I7X4"/>
<sequence>MAPKQTRTEGQSSAKKAENTQQWLTSREAQKLSYGVVKNAGVPQDYEQMQTQVQLSSGNKLDYDDSMPIVTTLPNLGLGATLEKFPDGWTECLISGYLKKKIVNTPGFPAAIPRPPIARHRIAESPGKGLGMFAACNIKPGELVLAERPLIIAPRAIFGVRVAGRVPRHYTDEQYRQVTMFERERNLNLVTGRMAPERLEPLMSLANCHLQDGSGPILGIIRTNGFQAEEIRDKANTSESYYSVVCNELSRMNHSCSPNVARHWDTASFSMQIFAVRAIKEGEEITTEYCDLLAPAAQRQAELAPYGISQCVCPSCSNPAVSDPLRARIRVISRKMDDAGGWMNLDFPEKPDVKPLLGDLITIAKEGLEELDEYGYILWELFKTYATLQDSKNMLAYRQKHKAWKAAIYPDDAPEYEAGIDDLLKLMKFGNLSLNKMMKGKGKAA</sequence>
<dbReference type="PROSITE" id="PS50280">
    <property type="entry name" value="SET"/>
    <property type="match status" value="1"/>
</dbReference>
<accession>A0A6A4I7X4</accession>
<evidence type="ECO:0000313" key="3">
    <source>
        <dbReference type="EMBL" id="KAE9406706.1"/>
    </source>
</evidence>
<dbReference type="OrthoDB" id="5945798at2759"/>
<dbReference type="Proteomes" id="UP000799118">
    <property type="component" value="Unassembled WGS sequence"/>
</dbReference>
<evidence type="ECO:0000259" key="2">
    <source>
        <dbReference type="PROSITE" id="PS50280"/>
    </source>
</evidence>
<dbReference type="PANTHER" id="PTHR47332">
    <property type="entry name" value="SET DOMAIN-CONTAINING PROTEIN 5"/>
    <property type="match status" value="1"/>
</dbReference>
<dbReference type="PANTHER" id="PTHR47332:SF4">
    <property type="entry name" value="SET DOMAIN-CONTAINING PROTEIN 5"/>
    <property type="match status" value="1"/>
</dbReference>
<dbReference type="CDD" id="cd20071">
    <property type="entry name" value="SET_SMYD"/>
    <property type="match status" value="1"/>
</dbReference>
<feature type="compositionally biased region" description="Polar residues" evidence="1">
    <location>
        <begin position="8"/>
        <end position="24"/>
    </location>
</feature>
<protein>
    <submittedName>
        <fullName evidence="3">SET domain-containing protein</fullName>
    </submittedName>
</protein>
<dbReference type="Gene3D" id="2.170.270.10">
    <property type="entry name" value="SET domain"/>
    <property type="match status" value="1"/>
</dbReference>
<dbReference type="SMART" id="SM00317">
    <property type="entry name" value="SET"/>
    <property type="match status" value="1"/>
</dbReference>
<evidence type="ECO:0000313" key="4">
    <source>
        <dbReference type="Proteomes" id="UP000799118"/>
    </source>
</evidence>
<feature type="region of interest" description="Disordered" evidence="1">
    <location>
        <begin position="1"/>
        <end position="24"/>
    </location>
</feature>
<name>A0A6A4I7X4_9AGAR</name>
<dbReference type="InterPro" id="IPR053185">
    <property type="entry name" value="SET_domain_protein"/>
</dbReference>
<dbReference type="EMBL" id="ML769400">
    <property type="protein sequence ID" value="KAE9406706.1"/>
    <property type="molecule type" value="Genomic_DNA"/>
</dbReference>
<dbReference type="Pfam" id="PF00856">
    <property type="entry name" value="SET"/>
    <property type="match status" value="1"/>
</dbReference>
<keyword evidence="4" id="KW-1185">Reference proteome</keyword>
<evidence type="ECO:0000256" key="1">
    <source>
        <dbReference type="SAM" id="MobiDB-lite"/>
    </source>
</evidence>
<dbReference type="SUPFAM" id="SSF82199">
    <property type="entry name" value="SET domain"/>
    <property type="match status" value="1"/>
</dbReference>
<proteinExistence type="predicted"/>
<organism evidence="3 4">
    <name type="scientific">Gymnopus androsaceus JB14</name>
    <dbReference type="NCBI Taxonomy" id="1447944"/>
    <lineage>
        <taxon>Eukaryota</taxon>
        <taxon>Fungi</taxon>
        <taxon>Dikarya</taxon>
        <taxon>Basidiomycota</taxon>
        <taxon>Agaricomycotina</taxon>
        <taxon>Agaricomycetes</taxon>
        <taxon>Agaricomycetidae</taxon>
        <taxon>Agaricales</taxon>
        <taxon>Marasmiineae</taxon>
        <taxon>Omphalotaceae</taxon>
        <taxon>Gymnopus</taxon>
    </lineage>
</organism>